<dbReference type="PANTHER" id="PTHR22826:SF106">
    <property type="entry name" value="TRIO, ISOFORM A"/>
    <property type="match status" value="1"/>
</dbReference>
<dbReference type="InterPro" id="IPR035899">
    <property type="entry name" value="DBL_dom_sf"/>
</dbReference>
<feature type="domain" description="CRAL-TRIO" evidence="4">
    <location>
        <begin position="63"/>
        <end position="209"/>
    </location>
</feature>
<dbReference type="Pfam" id="PF23323">
    <property type="entry name" value="Spectrin_6"/>
    <property type="match status" value="1"/>
</dbReference>
<evidence type="ECO:0000313" key="5">
    <source>
        <dbReference type="EMBL" id="UYV76149.1"/>
    </source>
</evidence>
<evidence type="ECO:0000259" key="4">
    <source>
        <dbReference type="PROSITE" id="PS50191"/>
    </source>
</evidence>
<dbReference type="SMART" id="SM00325">
    <property type="entry name" value="RhoGEF"/>
    <property type="match status" value="1"/>
</dbReference>
<feature type="coiled-coil region" evidence="2">
    <location>
        <begin position="1359"/>
        <end position="1386"/>
    </location>
</feature>
<dbReference type="InterPro" id="IPR056701">
    <property type="entry name" value="DUF7799"/>
</dbReference>
<reference evidence="5 6" key="1">
    <citation type="submission" date="2022-01" db="EMBL/GenBank/DDBJ databases">
        <title>A chromosomal length assembly of Cordylochernes scorpioides.</title>
        <authorList>
            <person name="Zeh D."/>
            <person name="Zeh J."/>
        </authorList>
    </citation>
    <scope>NUCLEOTIDE SEQUENCE [LARGE SCALE GENOMIC DNA]</scope>
    <source>
        <strain evidence="5">IN4F17</strain>
        <tissue evidence="5">Whole Body</tissue>
    </source>
</reference>
<dbReference type="CDD" id="cd00160">
    <property type="entry name" value="RhoGEF"/>
    <property type="match status" value="1"/>
</dbReference>
<evidence type="ECO:0000256" key="1">
    <source>
        <dbReference type="ARBA" id="ARBA00022658"/>
    </source>
</evidence>
<dbReference type="InterPro" id="IPR051336">
    <property type="entry name" value="RhoGEF_Guanine_NuclExch_SF"/>
</dbReference>
<dbReference type="Proteomes" id="UP001235939">
    <property type="component" value="Chromosome 13"/>
</dbReference>
<gene>
    <name evidence="5" type="ORF">LAZ67_13002859</name>
</gene>
<dbReference type="InterPro" id="IPR002017">
    <property type="entry name" value="Spectrin_repeat"/>
</dbReference>
<dbReference type="SMART" id="SM00516">
    <property type="entry name" value="SEC14"/>
    <property type="match status" value="1"/>
</dbReference>
<keyword evidence="6" id="KW-1185">Reference proteome</keyword>
<dbReference type="CDD" id="cd00170">
    <property type="entry name" value="SEC14"/>
    <property type="match status" value="1"/>
</dbReference>
<protein>
    <submittedName>
        <fullName evidence="5">TRIO</fullName>
    </submittedName>
</protein>
<dbReference type="Pfam" id="PF00621">
    <property type="entry name" value="RhoGEF"/>
    <property type="match status" value="1"/>
</dbReference>
<dbReference type="EMBL" id="CP092875">
    <property type="protein sequence ID" value="UYV76149.1"/>
    <property type="molecule type" value="Genomic_DNA"/>
</dbReference>
<dbReference type="InterPro" id="IPR018159">
    <property type="entry name" value="Spectrin/alpha-actinin"/>
</dbReference>
<name>A0ABY6L5K7_9ARAC</name>
<evidence type="ECO:0000313" key="6">
    <source>
        <dbReference type="Proteomes" id="UP001235939"/>
    </source>
</evidence>
<dbReference type="Gene3D" id="3.40.525.10">
    <property type="entry name" value="CRAL-TRIO lipid binding domain"/>
    <property type="match status" value="1"/>
</dbReference>
<dbReference type="CDD" id="cd00176">
    <property type="entry name" value="SPEC"/>
    <property type="match status" value="4"/>
</dbReference>
<dbReference type="SUPFAM" id="SSF52087">
    <property type="entry name" value="CRAL/TRIO domain"/>
    <property type="match status" value="1"/>
</dbReference>
<dbReference type="SUPFAM" id="SSF46966">
    <property type="entry name" value="Spectrin repeat"/>
    <property type="match status" value="5"/>
</dbReference>
<proteinExistence type="predicted"/>
<dbReference type="InterPro" id="IPR000219">
    <property type="entry name" value="DH_dom"/>
</dbReference>
<keyword evidence="2" id="KW-0175">Coiled coil</keyword>
<dbReference type="PROSITE" id="PS50191">
    <property type="entry name" value="CRAL_TRIO"/>
    <property type="match status" value="1"/>
</dbReference>
<dbReference type="PANTHER" id="PTHR22826">
    <property type="entry name" value="RHO GUANINE EXCHANGE FACTOR-RELATED"/>
    <property type="match status" value="1"/>
</dbReference>
<evidence type="ECO:0000259" key="3">
    <source>
        <dbReference type="PROSITE" id="PS50010"/>
    </source>
</evidence>
<dbReference type="Pfam" id="PF13716">
    <property type="entry name" value="CRAL_TRIO_2"/>
    <property type="match status" value="1"/>
</dbReference>
<dbReference type="Gene3D" id="1.20.58.60">
    <property type="match status" value="5"/>
</dbReference>
<dbReference type="SMART" id="SM00150">
    <property type="entry name" value="SPEC"/>
    <property type="match status" value="6"/>
</dbReference>
<dbReference type="Gene3D" id="2.30.29.30">
    <property type="entry name" value="Pleckstrin-homology domain (PH domain)/Phosphotyrosine-binding domain (PTB)"/>
    <property type="match status" value="1"/>
</dbReference>
<dbReference type="Gene3D" id="1.20.900.10">
    <property type="entry name" value="Dbl homology (DH) domain"/>
    <property type="match status" value="1"/>
</dbReference>
<dbReference type="InterPro" id="IPR058918">
    <property type="entry name" value="KALRN/TRIO-like_spectrin"/>
</dbReference>
<evidence type="ECO:0000256" key="2">
    <source>
        <dbReference type="SAM" id="Coils"/>
    </source>
</evidence>
<dbReference type="InterPro" id="IPR055251">
    <property type="entry name" value="SOS1_NGEF_PH"/>
</dbReference>
<feature type="domain" description="DH" evidence="3">
    <location>
        <begin position="1379"/>
        <end position="1555"/>
    </location>
</feature>
<dbReference type="Pfam" id="PF22697">
    <property type="entry name" value="SOS1_NGEF_PH"/>
    <property type="match status" value="1"/>
</dbReference>
<dbReference type="InterPro" id="IPR036865">
    <property type="entry name" value="CRAL-TRIO_dom_sf"/>
</dbReference>
<keyword evidence="1" id="KW-0344">Guanine-nucleotide releasing factor</keyword>
<dbReference type="PROSITE" id="PS50010">
    <property type="entry name" value="DH_2"/>
    <property type="match status" value="1"/>
</dbReference>
<dbReference type="Pfam" id="PF25075">
    <property type="entry name" value="DUF7799"/>
    <property type="match status" value="1"/>
</dbReference>
<dbReference type="Pfam" id="PF00435">
    <property type="entry name" value="Spectrin"/>
    <property type="match status" value="4"/>
</dbReference>
<dbReference type="InterPro" id="IPR011993">
    <property type="entry name" value="PH-like_dom_sf"/>
</dbReference>
<accession>A0ABY6L5K7</accession>
<sequence>MEYKRCSSSIPGLGALTGYYQPGQLSPGAWTNLFCSMDKTPPPQLAVHDNHEGHMEGLRATTLMPLLQEKIALLTGGRDRRGGPVLTFPSARLQLDRFKLEELKHLLSYLASIPCEEVKELGFSVVIDMRGTTWNAVKPILKVLQENFPAKVHAAYIIKPENFWQKQRTSLGSAKYKFETTVLSLESLGKYIDSSQLTTDLEGTLLYHHGTWLELRQALEQFVLKAGELLDHMEGIKMDLVRNEFAEDAPGAQHMIEAHGAMKQRVADVPVEDVDLEGQELLQKLGAATGGGGGSSVGSCDSGYCSRDTAPLAGNADLTAALPQVASLLDSMHVSRQHLMQLWTVRRLKLEQCLQLRHYERDAQKMFDWIYHHRDEFLVNYVEIGRSYQEAKDLQEEHNHFTRASMNAYTNVSRLHNVAARLLESGHYSSGSIQQVASRLDRAWKEFTAGLDERTGVLALSVLFHQKAEQVMIIMQFNFALTNIPETRLYLSSMGPWSNACSDLLNLIPREVPQLEDLIHQHQTLYESMCQAYTEVHSTSKKLLYQLDHLVQVCHQTSGGPGTADYSDGAKHVLAVIHAILGHHRTLESRWHAKKVKLHQRLALGLFQEDVRQVLDWLQHHGEVFLLKNPGIGKNLQRSRALQKSHEHFENVAQNTYTNAEKLLAAAEELAQTGECNAEEIYSVAQELEAHITRFASRVERRRNLLNLGVMFYTHEKELSSWFEELRQELQSEEVADSVQGAEQLIKQFTQQRDSTLEATLSTITEGENLQEELRKAGMLPDSDSSGSFTAVESTLAALSRSREELEELWANRKLKLDLCLQLRLFERDALELSSQMDIWAEELQHARSATPEAEQLLRSHAESLAHMQQTSYEVLQRGQELCQVLERSGVRLMADRECDGLARAQALLEFLHERQMDLEDAAEMKRLRLEQAAQLAQFEADAKQVLTWIRNGESMLSATFLIPSNVQEAEQLRTEHEQFQLAIEKPHSSAVQFQQRAEALLQSGHYDRQTISRLAEEVSARWHQLMSHAEDRHKLATASLNFYKTADQGYGGAVYVLMLESAANESASMCAVYWIECKARYVKMLTVVCSVLDSLEREYKREEEWCTDGAQEERLAQLLAKHHEQKEAFLKACTLARRTGHTFLKYSARCAQYYTSSGFSATPTLHGPEAKVKGILDKLLTQENQVLDFWHQRKKRLDQCHQYQLFERSAKQALEWIRETGEHYLSSRGTNLGDTAKETEALLKEHNEFKGNAKETREKVRLLLQLADNLTERGHAHAAGIKQWVTAVDLKYRDFSSRMDQYRTQLESRLGLQPQQTQAMIIMAMIIMQFDFALTNVPEPRLGETRDLALDRNSDPNLEAKVAAAKELNEEKRKSARRKEFIMAELLQTERSYVKDLQTCIQTYLAELRNGDPALVPPGVLHKDHILFSNMEEIYSFHSNTFLRELEKYEMIPEDVGHCFVTWAQKFDIYVKYCKNKPESNSLLVQHAGTFFEEVQHKHQVPHPIAAYLIKPVQRITKYQLLLKDLLSCCEEAQGEIKDGLEVMLGVPKKANDALHLSLLEGCPHLSLDQLGEVLLQDSFHVLEPKALLLRKAHRERHLFLFETYLLFAKEVKDSSGKVKYIYKNKLLTSEIGITEHVEGDECKFAVWTGRAPIAENKIILKVRHLTL</sequence>
<dbReference type="SUPFAM" id="SSF50729">
    <property type="entry name" value="PH domain-like"/>
    <property type="match status" value="1"/>
</dbReference>
<dbReference type="SUPFAM" id="SSF48065">
    <property type="entry name" value="DBL homology domain (DH-domain)"/>
    <property type="match status" value="1"/>
</dbReference>
<dbReference type="InterPro" id="IPR001251">
    <property type="entry name" value="CRAL-TRIO_dom"/>
</dbReference>
<organism evidence="5 6">
    <name type="scientific">Cordylochernes scorpioides</name>
    <dbReference type="NCBI Taxonomy" id="51811"/>
    <lineage>
        <taxon>Eukaryota</taxon>
        <taxon>Metazoa</taxon>
        <taxon>Ecdysozoa</taxon>
        <taxon>Arthropoda</taxon>
        <taxon>Chelicerata</taxon>
        <taxon>Arachnida</taxon>
        <taxon>Pseudoscorpiones</taxon>
        <taxon>Cheliferoidea</taxon>
        <taxon>Chernetidae</taxon>
        <taxon>Cordylochernes</taxon>
    </lineage>
</organism>